<keyword evidence="2" id="KW-1185">Reference proteome</keyword>
<name>A0A915D5C4_9BILA</name>
<accession>A0A915D5C4</accession>
<dbReference type="AlphaFoldDB" id="A0A915D5C4"/>
<proteinExistence type="predicted"/>
<organism evidence="2 3">
    <name type="scientific">Ditylenchus dipsaci</name>
    <dbReference type="NCBI Taxonomy" id="166011"/>
    <lineage>
        <taxon>Eukaryota</taxon>
        <taxon>Metazoa</taxon>
        <taxon>Ecdysozoa</taxon>
        <taxon>Nematoda</taxon>
        <taxon>Chromadorea</taxon>
        <taxon>Rhabditida</taxon>
        <taxon>Tylenchina</taxon>
        <taxon>Tylenchomorpha</taxon>
        <taxon>Sphaerularioidea</taxon>
        <taxon>Anguinidae</taxon>
        <taxon>Anguininae</taxon>
        <taxon>Ditylenchus</taxon>
    </lineage>
</organism>
<evidence type="ECO:0000313" key="3">
    <source>
        <dbReference type="WBParaSite" id="jg1555"/>
    </source>
</evidence>
<protein>
    <submittedName>
        <fullName evidence="3">Uncharacterized protein</fullName>
    </submittedName>
</protein>
<feature type="region of interest" description="Disordered" evidence="1">
    <location>
        <begin position="141"/>
        <end position="180"/>
    </location>
</feature>
<dbReference type="WBParaSite" id="jg1555">
    <property type="protein sequence ID" value="jg1555"/>
    <property type="gene ID" value="jg1555"/>
</dbReference>
<dbReference type="Proteomes" id="UP000887574">
    <property type="component" value="Unplaced"/>
</dbReference>
<sequence>MSQNLLEQFDHEMLRHSVSIMERRNELETKMRSILFRDALGEDAYNHELSMLLHLDCEYERRTLTKEKELAVNDPSSFVPDPYFLQSTANPAASQENPQIPPQAPFKPLKMPKFQALQQLWTLTTMTLTLKTISTEFSTCEDEEEILPIQDPELQTSSQREENKDSVHPPVAPPLAPPIQENDLQPILETHYMKSPDSSPTLTSEVQCTNPKKWLNAGRVSPRSINQVFGRPEAVENGTFEASTSQNWSFEHNSLSHLPPKLRLTRARLQLPLVQALDNGTRSLNEGEKLKPLEQTVGFCWKCRRL</sequence>
<evidence type="ECO:0000313" key="2">
    <source>
        <dbReference type="Proteomes" id="UP000887574"/>
    </source>
</evidence>
<evidence type="ECO:0000256" key="1">
    <source>
        <dbReference type="SAM" id="MobiDB-lite"/>
    </source>
</evidence>
<reference evidence="3" key="1">
    <citation type="submission" date="2022-11" db="UniProtKB">
        <authorList>
            <consortium name="WormBaseParasite"/>
        </authorList>
    </citation>
    <scope>IDENTIFICATION</scope>
</reference>